<accession>T0R596</accession>
<protein>
    <submittedName>
        <fullName evidence="2">Uncharacterized protein</fullName>
    </submittedName>
</protein>
<evidence type="ECO:0000313" key="2">
    <source>
        <dbReference type="EMBL" id="EQC42121.1"/>
    </source>
</evidence>
<dbReference type="GeneID" id="19941688"/>
<evidence type="ECO:0000256" key="1">
    <source>
        <dbReference type="SAM" id="Phobius"/>
    </source>
</evidence>
<name>T0R596_SAPDV</name>
<dbReference type="InParanoid" id="T0R596"/>
<gene>
    <name evidence="2" type="ORF">SDRG_00961</name>
</gene>
<feature type="transmembrane region" description="Helical" evidence="1">
    <location>
        <begin position="31"/>
        <end position="51"/>
    </location>
</feature>
<keyword evidence="1" id="KW-0472">Membrane</keyword>
<dbReference type="OrthoDB" id="79567at2759"/>
<keyword evidence="3" id="KW-1185">Reference proteome</keyword>
<keyword evidence="1" id="KW-0812">Transmembrane</keyword>
<evidence type="ECO:0000313" key="3">
    <source>
        <dbReference type="Proteomes" id="UP000030762"/>
    </source>
</evidence>
<sequence length="162" mass="17190">MSRVGPQVGTGSVRLAGPVLPLHVVTTRQRLVAGASLVYVIASLAAGVRYLQLLQPSFANDLWWAGYNVSGHQAFLVDLVNQFLSTQANGSLDLLAPTSVVAKTYASAESNTSIYPSYMRRLLLGELTSIESLVSIANGNGGQHNVGGRRTNLLAVVQLVDL</sequence>
<dbReference type="Proteomes" id="UP000030762">
    <property type="component" value="Unassembled WGS sequence"/>
</dbReference>
<organism evidence="2 3">
    <name type="scientific">Saprolegnia diclina (strain VS20)</name>
    <dbReference type="NCBI Taxonomy" id="1156394"/>
    <lineage>
        <taxon>Eukaryota</taxon>
        <taxon>Sar</taxon>
        <taxon>Stramenopiles</taxon>
        <taxon>Oomycota</taxon>
        <taxon>Saprolegniomycetes</taxon>
        <taxon>Saprolegniales</taxon>
        <taxon>Saprolegniaceae</taxon>
        <taxon>Saprolegnia</taxon>
    </lineage>
</organism>
<dbReference type="AlphaFoldDB" id="T0R596"/>
<dbReference type="EMBL" id="JH767133">
    <property type="protein sequence ID" value="EQC42121.1"/>
    <property type="molecule type" value="Genomic_DNA"/>
</dbReference>
<proteinExistence type="predicted"/>
<dbReference type="RefSeq" id="XP_008604690.1">
    <property type="nucleotide sequence ID" value="XM_008606468.1"/>
</dbReference>
<dbReference type="VEuPathDB" id="FungiDB:SDRG_00961"/>
<keyword evidence="1" id="KW-1133">Transmembrane helix</keyword>
<reference evidence="2 3" key="1">
    <citation type="submission" date="2012-04" db="EMBL/GenBank/DDBJ databases">
        <title>The Genome Sequence of Saprolegnia declina VS20.</title>
        <authorList>
            <consortium name="The Broad Institute Genome Sequencing Platform"/>
            <person name="Russ C."/>
            <person name="Nusbaum C."/>
            <person name="Tyler B."/>
            <person name="van West P."/>
            <person name="Dieguez-Uribeondo J."/>
            <person name="de Bruijn I."/>
            <person name="Tripathy S."/>
            <person name="Jiang R."/>
            <person name="Young S.K."/>
            <person name="Zeng Q."/>
            <person name="Gargeya S."/>
            <person name="Fitzgerald M."/>
            <person name="Haas B."/>
            <person name="Abouelleil A."/>
            <person name="Alvarado L."/>
            <person name="Arachchi H.M."/>
            <person name="Berlin A."/>
            <person name="Chapman S.B."/>
            <person name="Goldberg J."/>
            <person name="Griggs A."/>
            <person name="Gujja S."/>
            <person name="Hansen M."/>
            <person name="Howarth C."/>
            <person name="Imamovic A."/>
            <person name="Larimer J."/>
            <person name="McCowen C."/>
            <person name="Montmayeur A."/>
            <person name="Murphy C."/>
            <person name="Neiman D."/>
            <person name="Pearson M."/>
            <person name="Priest M."/>
            <person name="Roberts A."/>
            <person name="Saif S."/>
            <person name="Shea T."/>
            <person name="Sisk P."/>
            <person name="Sykes S."/>
            <person name="Wortman J."/>
            <person name="Nusbaum C."/>
            <person name="Birren B."/>
        </authorList>
    </citation>
    <scope>NUCLEOTIDE SEQUENCE [LARGE SCALE GENOMIC DNA]</scope>
    <source>
        <strain evidence="2 3">VS20</strain>
    </source>
</reference>